<dbReference type="EMBL" id="CP022098">
    <property type="protein sequence ID" value="ATB35167.1"/>
    <property type="molecule type" value="Genomic_DNA"/>
</dbReference>
<feature type="domain" description="Novel STAND NTPase 3" evidence="1">
    <location>
        <begin position="251"/>
        <end position="407"/>
    </location>
</feature>
<evidence type="ECO:0000313" key="3">
    <source>
        <dbReference type="Proteomes" id="UP000217257"/>
    </source>
</evidence>
<reference evidence="2 3" key="1">
    <citation type="submission" date="2017-06" db="EMBL/GenBank/DDBJ databases">
        <title>Sequencing and comparative analysis of myxobacterial genomes.</title>
        <authorList>
            <person name="Rupp O."/>
            <person name="Goesmann A."/>
            <person name="Sogaard-Andersen L."/>
        </authorList>
    </citation>
    <scope>NUCLEOTIDE SEQUENCE [LARGE SCALE GENOMIC DNA]</scope>
    <source>
        <strain evidence="2 3">DSM 52655</strain>
    </source>
</reference>
<accession>A0A250IVD2</accession>
<dbReference type="SUPFAM" id="SSF52540">
    <property type="entry name" value="P-loop containing nucleoside triphosphate hydrolases"/>
    <property type="match status" value="1"/>
</dbReference>
<dbReference type="InterPro" id="IPR049050">
    <property type="entry name" value="nSTAND3"/>
</dbReference>
<dbReference type="SUPFAM" id="SSF48371">
    <property type="entry name" value="ARM repeat"/>
    <property type="match status" value="1"/>
</dbReference>
<name>A0A250IVD2_9BACT</name>
<dbReference type="KEGG" id="cfus:CYFUS_000579"/>
<organism evidence="2 3">
    <name type="scientific">Cystobacter fuscus</name>
    <dbReference type="NCBI Taxonomy" id="43"/>
    <lineage>
        <taxon>Bacteria</taxon>
        <taxon>Pseudomonadati</taxon>
        <taxon>Myxococcota</taxon>
        <taxon>Myxococcia</taxon>
        <taxon>Myxococcales</taxon>
        <taxon>Cystobacterineae</taxon>
        <taxon>Archangiaceae</taxon>
        <taxon>Cystobacter</taxon>
    </lineage>
</organism>
<dbReference type="InterPro" id="IPR016024">
    <property type="entry name" value="ARM-type_fold"/>
</dbReference>
<evidence type="ECO:0000313" key="2">
    <source>
        <dbReference type="EMBL" id="ATB35167.1"/>
    </source>
</evidence>
<dbReference type="Pfam" id="PF13646">
    <property type="entry name" value="HEAT_2"/>
    <property type="match status" value="1"/>
</dbReference>
<dbReference type="Gene3D" id="1.25.10.10">
    <property type="entry name" value="Leucine-rich Repeat Variant"/>
    <property type="match status" value="2"/>
</dbReference>
<dbReference type="InterPro" id="IPR011989">
    <property type="entry name" value="ARM-like"/>
</dbReference>
<gene>
    <name evidence="2" type="ORF">CYFUS_000579</name>
</gene>
<dbReference type="InterPro" id="IPR027417">
    <property type="entry name" value="P-loop_NTPase"/>
</dbReference>
<dbReference type="RefSeq" id="WP_095983828.1">
    <property type="nucleotide sequence ID" value="NZ_CP022098.1"/>
</dbReference>
<sequence>MGSEGRGENDTLENEGLPAYIGYEYQIFVTVWVALELIFKRGLPHIEIEPASQEDIEANLRVNPDEASAVLRVETLSIQVKFRGSEWKPAAFRELLQGKPKTKKGKQGPAPRQRAWEFLGADPLRRYLLITNAQLAPKLQSLRVEELFSQPGNAVMPEECTEGDGGQELAKRIAVLAEQPLELVAFKAKEFLTYRLHVPSTRAEECLRRLIESVRNRLLGIGSRRWTRGEILAEAQRFGGSLYPTPALDTFVPPKHIRQIEQQLANKHVVVLIGQAGAGKTLTAQFLEYKLSTPEGPEQEQQTPFMICRAKVPQDARRELASPGSVLFIIEDPWGKSKLSVDADQWVSELGSFLRQAGEQKKFIITSRQSILEDAEGMEDVEDFCVRIDYEHYDEGARRRILTNMLRDAQPWQRQLALESATRIVNQLEAPISLQRFAEQLKKAKSSENVVLSRLIQASGVNVLADLVEREIGLLTWEAVPAAAVLWSLLCETPTFSRAAMEQRGSLARRVAPPFAPYLEVSRLALWMAGERWLDSDDATYRAHPTTIQGLEQLIKGKRADMARGVLEPLLSGLVAVSQFADALGIAENLRDRQDWIPADVRSAIANSLREQLLADDGEERFRDTFFKAVRWSNGRDPVSLMVQALAAESKPVKKASFAIREWHRPTWTTAERESVLASKEARRIVERHIRYVVPYHSEIFVGVLDRPRWLSELWNLSTVYPDAVVVAVEEQADGVRELALGAMLTDRASFDSLADKLLRGLDEVERDAKAHRQEVARGMAPPGARAQDADEYFSERAYPYSSALEELVAERRRVEGYEWLVKHAWRARLLGNWGAALQREDEGLTKEEMLAFFAACQPEELSRVARTIHGKQWSLIAPELVAALGEVKQDDLEEYLGAVARVVSPEQLKALIKANPPPLSDVQRAAIVLSSRSAHGPLEEQALALQKMLASTLVPDREVLLDCCERAERGEELGASQLPPLRPEDLRTLQEWAAEPAFIPSRGALVMLAAVGEPVLELVRPALSHPDERARLAAVRALALHPEGEARQLLRRALEDSYFACREQALRALASSATPDERRELLRLARKEPSDMVRLAYVEAIRQHHWLDGVDVLCEFLRDETDWSDDPYGDEVGHRIAREAARVLTTLSGELPQDVISQLLEFVRGGVASNSDPFVHDLVCKFLEALAVAELPSVLIHVAGSPKSSKRQWAQRSIRINALLVLHRLVQKQPTEQLDLIQPLVELAKHRNPWLSGLAVIMLGLLAPRSWESSEPIFAESEEQREAKAFLMLCAASTRGLNFQGIAAAKALPVAHPASQIVEWLSASLPKSADEWRERLDAHQETRDWLWVLQSGEGWEDFLWRACCHFLGDEFERSFKPRDLAPSTT</sequence>
<protein>
    <recommendedName>
        <fullName evidence="1">Novel STAND NTPase 3 domain-containing protein</fullName>
    </recommendedName>
</protein>
<evidence type="ECO:0000259" key="1">
    <source>
        <dbReference type="Pfam" id="PF20720"/>
    </source>
</evidence>
<dbReference type="Proteomes" id="UP000217257">
    <property type="component" value="Chromosome"/>
</dbReference>
<proteinExistence type="predicted"/>
<dbReference type="Pfam" id="PF20720">
    <property type="entry name" value="nSTAND3"/>
    <property type="match status" value="1"/>
</dbReference>